<evidence type="ECO:0000313" key="1">
    <source>
        <dbReference type="EMBL" id="KAH0458127.1"/>
    </source>
</evidence>
<name>A0AAV7GP95_DENCH</name>
<organism evidence="1 2">
    <name type="scientific">Dendrobium chrysotoxum</name>
    <name type="common">Orchid</name>
    <dbReference type="NCBI Taxonomy" id="161865"/>
    <lineage>
        <taxon>Eukaryota</taxon>
        <taxon>Viridiplantae</taxon>
        <taxon>Streptophyta</taxon>
        <taxon>Embryophyta</taxon>
        <taxon>Tracheophyta</taxon>
        <taxon>Spermatophyta</taxon>
        <taxon>Magnoliopsida</taxon>
        <taxon>Liliopsida</taxon>
        <taxon>Asparagales</taxon>
        <taxon>Orchidaceae</taxon>
        <taxon>Epidendroideae</taxon>
        <taxon>Malaxideae</taxon>
        <taxon>Dendrobiinae</taxon>
        <taxon>Dendrobium</taxon>
    </lineage>
</organism>
<gene>
    <name evidence="1" type="ORF">IEQ34_013442</name>
</gene>
<proteinExistence type="predicted"/>
<protein>
    <submittedName>
        <fullName evidence="1">Uncharacterized protein</fullName>
    </submittedName>
</protein>
<dbReference type="Proteomes" id="UP000775213">
    <property type="component" value="Unassembled WGS sequence"/>
</dbReference>
<dbReference type="EMBL" id="JAGFBR010000012">
    <property type="protein sequence ID" value="KAH0458127.1"/>
    <property type="molecule type" value="Genomic_DNA"/>
</dbReference>
<sequence>MVSITSVITAVSGEELSRVYHCGARGLSGGERFGISERSKETVPKLAPSVMASPSFFSSWTEISKNVELRLSL</sequence>
<accession>A0AAV7GP95</accession>
<comment type="caution">
    <text evidence="1">The sequence shown here is derived from an EMBL/GenBank/DDBJ whole genome shotgun (WGS) entry which is preliminary data.</text>
</comment>
<dbReference type="AlphaFoldDB" id="A0AAV7GP95"/>
<keyword evidence="2" id="KW-1185">Reference proteome</keyword>
<reference evidence="1 2" key="1">
    <citation type="journal article" date="2021" name="Hortic Res">
        <title>Chromosome-scale assembly of the Dendrobium chrysotoxum genome enhances the understanding of orchid evolution.</title>
        <authorList>
            <person name="Zhang Y."/>
            <person name="Zhang G.Q."/>
            <person name="Zhang D."/>
            <person name="Liu X.D."/>
            <person name="Xu X.Y."/>
            <person name="Sun W.H."/>
            <person name="Yu X."/>
            <person name="Zhu X."/>
            <person name="Wang Z.W."/>
            <person name="Zhao X."/>
            <person name="Zhong W.Y."/>
            <person name="Chen H."/>
            <person name="Yin W.L."/>
            <person name="Huang T."/>
            <person name="Niu S.C."/>
            <person name="Liu Z.J."/>
        </authorList>
    </citation>
    <scope>NUCLEOTIDE SEQUENCE [LARGE SCALE GENOMIC DNA]</scope>
    <source>
        <strain evidence="1">Lindl</strain>
    </source>
</reference>
<evidence type="ECO:0000313" key="2">
    <source>
        <dbReference type="Proteomes" id="UP000775213"/>
    </source>
</evidence>